<keyword evidence="5" id="KW-1185">Reference proteome</keyword>
<keyword evidence="1" id="KW-0862">Zinc</keyword>
<feature type="region of interest" description="Disordered" evidence="2">
    <location>
        <begin position="478"/>
        <end position="545"/>
    </location>
</feature>
<feature type="domain" description="C2H2-type" evidence="3">
    <location>
        <begin position="219"/>
        <end position="247"/>
    </location>
</feature>
<evidence type="ECO:0000256" key="1">
    <source>
        <dbReference type="PROSITE-ProRule" id="PRU00042"/>
    </source>
</evidence>
<keyword evidence="1" id="KW-0479">Metal-binding</keyword>
<feature type="compositionally biased region" description="Low complexity" evidence="2">
    <location>
        <begin position="502"/>
        <end position="538"/>
    </location>
</feature>
<dbReference type="Pfam" id="PF13460">
    <property type="entry name" value="NAD_binding_10"/>
    <property type="match status" value="1"/>
</dbReference>
<dbReference type="InterPro" id="IPR051783">
    <property type="entry name" value="NAD(P)-dependent_oxidoreduct"/>
</dbReference>
<evidence type="ECO:0000256" key="2">
    <source>
        <dbReference type="SAM" id="MobiDB-lite"/>
    </source>
</evidence>
<feature type="compositionally biased region" description="Polar residues" evidence="2">
    <location>
        <begin position="483"/>
        <end position="501"/>
    </location>
</feature>
<dbReference type="PROSITE" id="PS00028">
    <property type="entry name" value="ZINC_FINGER_C2H2_1"/>
    <property type="match status" value="1"/>
</dbReference>
<organism evidence="4 5">
    <name type="scientific">Lithohypha guttulata</name>
    <dbReference type="NCBI Taxonomy" id="1690604"/>
    <lineage>
        <taxon>Eukaryota</taxon>
        <taxon>Fungi</taxon>
        <taxon>Dikarya</taxon>
        <taxon>Ascomycota</taxon>
        <taxon>Pezizomycotina</taxon>
        <taxon>Eurotiomycetes</taxon>
        <taxon>Chaetothyriomycetidae</taxon>
        <taxon>Chaetothyriales</taxon>
        <taxon>Trichomeriaceae</taxon>
        <taxon>Lithohypha</taxon>
    </lineage>
</organism>
<dbReference type="PANTHER" id="PTHR48079:SF6">
    <property type="entry name" value="NAD(P)-BINDING DOMAIN-CONTAINING PROTEIN-RELATED"/>
    <property type="match status" value="1"/>
</dbReference>
<evidence type="ECO:0000259" key="3">
    <source>
        <dbReference type="PROSITE" id="PS50157"/>
    </source>
</evidence>
<dbReference type="EMBL" id="JAVRRG010000016">
    <property type="protein sequence ID" value="KAK5097737.1"/>
    <property type="molecule type" value="Genomic_DNA"/>
</dbReference>
<sequence length="931" mass="101037">MSEQSQFNRLHEFSVDDWPGFDLGDYDEALRNGYSDDAAYVYAVEVAASRRSHTALPEHGYNNSVSSGQPMEFEYSNIYSDHTQNSSDYNQVQPTPNDGAAFPAFLVNLSTTSHAYPEPPSPSAAFGLDSAWILPDEDFSAGNPSTGEAGASILVTTQTPPTPNLVYTSSSTPSSERHDSTPPQDMRSIARNVEVPGHNRWADTYAGRRGAKAREDFPRECGACHKRFLYEDSAVKHYRLHHNGPVDIILRYDAPKRPVPGRPRNTRAAKSQVRRGVTPSASGSEARSQSPQIAPGSPSLKVYYPVLTYFADDNLTQLGAVGSGAGAASGDARVSPHLPAPAHGGNYGVPPDNAFVGATTTIDQPHADSFSMSNVDPALLAKSSGEGLLHSQQHIHPIIAPISQLYDGPPHLGQAHPLTANHHVATLDKQLPLPPLTTNNILPDTAQEALRGVRQLNTAAAPYHAQAAIQNGFRSPQVHLQDPVSTNNLFSQPIQSGTDAVTTATTGGTPTTSARTSPSTPRSTPQLQTDTATDTTQPQVPPSGLYDEQKARIFLHPHRERWYKCFNGVWKHWDNEISALSHLTKSATSESRFSTMASPQSVFLVGAGYIGRNVLDQLLAAKHPVTTLVRRAEQASLLEQAGATTVLGTLGDLQLLTEQTAQHEITINTASSDDLPSVEAILSGVRQRVRAGQPSIYIHTSGTGALEDGALGMYTNQKIYRDDVPEDIDAIAPSSMHRHVDMPVVQAAREFRDKAKIAIILPPFIYGLNPAHNRHTFTIASLVRFALKHGFAGYVGEGRNVWSVLHVKDLAHAYMTMLAYIQNAAPATLLENPYFFAENGSEVSMHEAAENLGQILYESGKIPSPKVQAFTESDYEDVVGPLTPRGFGCNSRSRAIRLQQLGWEPEEKNIWTSWREDEVPSVVAALDSAPE</sequence>
<gene>
    <name evidence="4" type="ORF">LTR24_001992</name>
</gene>
<feature type="compositionally biased region" description="Polar residues" evidence="2">
    <location>
        <begin position="279"/>
        <end position="292"/>
    </location>
</feature>
<feature type="region of interest" description="Disordered" evidence="2">
    <location>
        <begin position="323"/>
        <end position="346"/>
    </location>
</feature>
<dbReference type="SUPFAM" id="SSF51735">
    <property type="entry name" value="NAD(P)-binding Rossmann-fold domains"/>
    <property type="match status" value="1"/>
</dbReference>
<name>A0ABR0KKX6_9EURO</name>
<evidence type="ECO:0000313" key="4">
    <source>
        <dbReference type="EMBL" id="KAK5097737.1"/>
    </source>
</evidence>
<dbReference type="Gene3D" id="3.40.50.720">
    <property type="entry name" value="NAD(P)-binding Rossmann-like Domain"/>
    <property type="match status" value="1"/>
</dbReference>
<feature type="region of interest" description="Disordered" evidence="2">
    <location>
        <begin position="156"/>
        <end position="189"/>
    </location>
</feature>
<comment type="caution">
    <text evidence="4">The sequence shown here is derived from an EMBL/GenBank/DDBJ whole genome shotgun (WGS) entry which is preliminary data.</text>
</comment>
<dbReference type="InterPro" id="IPR036291">
    <property type="entry name" value="NAD(P)-bd_dom_sf"/>
</dbReference>
<evidence type="ECO:0000313" key="5">
    <source>
        <dbReference type="Proteomes" id="UP001345013"/>
    </source>
</evidence>
<dbReference type="PROSITE" id="PS50157">
    <property type="entry name" value="ZINC_FINGER_C2H2_2"/>
    <property type="match status" value="1"/>
</dbReference>
<dbReference type="InterPro" id="IPR013087">
    <property type="entry name" value="Znf_C2H2_type"/>
</dbReference>
<feature type="compositionally biased region" description="Polar residues" evidence="2">
    <location>
        <begin position="156"/>
        <end position="174"/>
    </location>
</feature>
<keyword evidence="1" id="KW-0863">Zinc-finger</keyword>
<feature type="region of interest" description="Disordered" evidence="2">
    <location>
        <begin position="254"/>
        <end position="295"/>
    </location>
</feature>
<proteinExistence type="predicted"/>
<accession>A0ABR0KKX6</accession>
<dbReference type="InterPro" id="IPR016040">
    <property type="entry name" value="NAD(P)-bd_dom"/>
</dbReference>
<dbReference type="PANTHER" id="PTHR48079">
    <property type="entry name" value="PROTEIN YEEZ"/>
    <property type="match status" value="1"/>
</dbReference>
<protein>
    <recommendedName>
        <fullName evidence="3">C2H2-type domain-containing protein</fullName>
    </recommendedName>
</protein>
<reference evidence="4 5" key="1">
    <citation type="submission" date="2023-08" db="EMBL/GenBank/DDBJ databases">
        <title>Black Yeasts Isolated from many extreme environments.</title>
        <authorList>
            <person name="Coleine C."/>
            <person name="Stajich J.E."/>
            <person name="Selbmann L."/>
        </authorList>
    </citation>
    <scope>NUCLEOTIDE SEQUENCE [LARGE SCALE GENOMIC DNA]</scope>
    <source>
        <strain evidence="4 5">CCFEE 5885</strain>
    </source>
</reference>
<dbReference type="Proteomes" id="UP001345013">
    <property type="component" value="Unassembled WGS sequence"/>
</dbReference>